<dbReference type="CDD" id="cd16936">
    <property type="entry name" value="HATPase_RsbW-like"/>
    <property type="match status" value="1"/>
</dbReference>
<dbReference type="OrthoDB" id="3211521at2"/>
<keyword evidence="3" id="KW-0418">Kinase</keyword>
<dbReference type="RefSeq" id="WP_093841747.1">
    <property type="nucleotide sequence ID" value="NZ_FOLM01000031.1"/>
</dbReference>
<dbReference type="STRING" id="910347.SAMN05421773_13117"/>
<dbReference type="InterPro" id="IPR050267">
    <property type="entry name" value="Anti-sigma-factor_SerPK"/>
</dbReference>
<dbReference type="GO" id="GO:0004674">
    <property type="term" value="F:protein serine/threonine kinase activity"/>
    <property type="evidence" value="ECO:0007669"/>
    <property type="project" value="UniProtKB-KW"/>
</dbReference>
<dbReference type="Pfam" id="PF13581">
    <property type="entry name" value="HATPase_c_2"/>
    <property type="match status" value="1"/>
</dbReference>
<accession>A0A1I1VED0</accession>
<gene>
    <name evidence="3" type="ORF">SAMN05421773_13117</name>
</gene>
<proteinExistence type="predicted"/>
<evidence type="ECO:0000313" key="3">
    <source>
        <dbReference type="EMBL" id="SFD79453.1"/>
    </source>
</evidence>
<keyword evidence="1" id="KW-0723">Serine/threonine-protein kinase</keyword>
<dbReference type="Gene3D" id="3.30.565.10">
    <property type="entry name" value="Histidine kinase-like ATPase, C-terminal domain"/>
    <property type="match status" value="1"/>
</dbReference>
<keyword evidence="4" id="KW-1185">Reference proteome</keyword>
<evidence type="ECO:0000256" key="1">
    <source>
        <dbReference type="ARBA" id="ARBA00022527"/>
    </source>
</evidence>
<dbReference type="PANTHER" id="PTHR35526:SF3">
    <property type="entry name" value="ANTI-SIGMA-F FACTOR RSBW"/>
    <property type="match status" value="1"/>
</dbReference>
<keyword evidence="3" id="KW-0808">Transferase</keyword>
<dbReference type="InterPro" id="IPR036890">
    <property type="entry name" value="HATPase_C_sf"/>
</dbReference>
<dbReference type="AlphaFoldDB" id="A0A1I1VED0"/>
<dbReference type="InterPro" id="IPR003594">
    <property type="entry name" value="HATPase_dom"/>
</dbReference>
<reference evidence="3 4" key="1">
    <citation type="submission" date="2016-10" db="EMBL/GenBank/DDBJ databases">
        <authorList>
            <person name="de Groot N.N."/>
        </authorList>
    </citation>
    <scope>NUCLEOTIDE SEQUENCE [LARGE SCALE GENOMIC DNA]</scope>
    <source>
        <strain evidence="3 4">CGMCC 4.5739</strain>
    </source>
</reference>
<evidence type="ECO:0000259" key="2">
    <source>
        <dbReference type="Pfam" id="PF13581"/>
    </source>
</evidence>
<evidence type="ECO:0000313" key="4">
    <source>
        <dbReference type="Proteomes" id="UP000199207"/>
    </source>
</evidence>
<dbReference type="EMBL" id="FOLM01000031">
    <property type="protein sequence ID" value="SFD79453.1"/>
    <property type="molecule type" value="Genomic_DNA"/>
</dbReference>
<name>A0A1I1VED0_9ACTN</name>
<feature type="domain" description="Histidine kinase/HSP90-like ATPase" evidence="2">
    <location>
        <begin position="25"/>
        <end position="135"/>
    </location>
</feature>
<sequence>MYHELTLTTARTDGGGIRRHGCALPAEPPAAGMARRLTREKLCRWGLECHADLAELLVSELVTNAVRYGGGPVELLLEERSGRLRCAVGDRRAELPHLAPCDQDSEGGRGLHLVDTLADDWGVDRDASGGKTVWFELTPPPLPLPA</sequence>
<protein>
    <submittedName>
        <fullName evidence="3">Anti-sigma regulatory factor (Ser/Thr protein kinase)</fullName>
    </submittedName>
</protein>
<dbReference type="SUPFAM" id="SSF55874">
    <property type="entry name" value="ATPase domain of HSP90 chaperone/DNA topoisomerase II/histidine kinase"/>
    <property type="match status" value="1"/>
</dbReference>
<organism evidence="3 4">
    <name type="scientific">Streptomyces aidingensis</name>
    <dbReference type="NCBI Taxonomy" id="910347"/>
    <lineage>
        <taxon>Bacteria</taxon>
        <taxon>Bacillati</taxon>
        <taxon>Actinomycetota</taxon>
        <taxon>Actinomycetes</taxon>
        <taxon>Kitasatosporales</taxon>
        <taxon>Streptomycetaceae</taxon>
        <taxon>Streptomyces</taxon>
    </lineage>
</organism>
<dbReference type="PANTHER" id="PTHR35526">
    <property type="entry name" value="ANTI-SIGMA-F FACTOR RSBW-RELATED"/>
    <property type="match status" value="1"/>
</dbReference>
<dbReference type="Proteomes" id="UP000199207">
    <property type="component" value="Unassembled WGS sequence"/>
</dbReference>